<accession>A0A4P8YJN0</accession>
<dbReference type="OrthoDB" id="9804578at2"/>
<dbReference type="Pfam" id="PF00290">
    <property type="entry name" value="Trp_syntA"/>
    <property type="match status" value="1"/>
</dbReference>
<gene>
    <name evidence="10" type="primary">trpA</name>
    <name evidence="10" type="ORF">FEM41_11860</name>
</gene>
<comment type="subunit">
    <text evidence="2">Tetramer of two alpha and two beta chains.</text>
</comment>
<dbReference type="Gene3D" id="3.20.20.70">
    <property type="entry name" value="Aldolase class I"/>
    <property type="match status" value="1"/>
</dbReference>
<dbReference type="NCBIfam" id="TIGR00262">
    <property type="entry name" value="trpA"/>
    <property type="match status" value="1"/>
</dbReference>
<dbReference type="PANTHER" id="PTHR43406">
    <property type="entry name" value="TRYPTOPHAN SYNTHASE, ALPHA CHAIN"/>
    <property type="match status" value="1"/>
</dbReference>
<dbReference type="Proteomes" id="UP000302163">
    <property type="component" value="Chromosome"/>
</dbReference>
<evidence type="ECO:0000313" key="11">
    <source>
        <dbReference type="Proteomes" id="UP000302163"/>
    </source>
</evidence>
<reference evidence="10 11" key="1">
    <citation type="submission" date="2019-05" db="EMBL/GenBank/DDBJ databases">
        <title>Complete genome sequence of Izhakiella calystegiae KSNA2, an endophyte isolated from beach morning glory (Calystegia soldanella).</title>
        <authorList>
            <person name="Jiang L."/>
            <person name="Jeong J.C."/>
            <person name="Kim C.Y."/>
            <person name="Kim D.H."/>
            <person name="Kim S.W."/>
            <person name="Lee j."/>
        </authorList>
    </citation>
    <scope>NUCLEOTIDE SEQUENCE [LARGE SCALE GENOMIC DNA]</scope>
    <source>
        <strain evidence="10 11">KSNA2</strain>
    </source>
</reference>
<evidence type="ECO:0000256" key="5">
    <source>
        <dbReference type="ARBA" id="ARBA00022822"/>
    </source>
</evidence>
<evidence type="ECO:0000256" key="2">
    <source>
        <dbReference type="ARBA" id="ARBA00011270"/>
    </source>
</evidence>
<dbReference type="CDD" id="cd04724">
    <property type="entry name" value="Tryptophan_synthase_alpha"/>
    <property type="match status" value="1"/>
</dbReference>
<dbReference type="GO" id="GO:0005829">
    <property type="term" value="C:cytosol"/>
    <property type="evidence" value="ECO:0007669"/>
    <property type="project" value="TreeGrafter"/>
</dbReference>
<dbReference type="UniPathway" id="UPA00035">
    <property type="reaction ID" value="UER00044"/>
</dbReference>
<sequence length="265" mass="28688">MDSVFCALENLPPRALCITLMAGDGGLELTRQLLSCCVRQGIAIVELCAPFPNAFTDGEVMRDAHRRALAAGVGWRDLLPLLREFSSQIHIVVLLDYSHEFSRREILPILQALRQAGAAAILPHGLPPRIRATFYQQARQAGLAVIGTLYPDSGEAIRSQVLQQSGGFIYLVSHFGRSGHQYVDPERIRREIQRLKADSTLPVALGFGLKSAADVAVAYRQGADIAIVGSLACAAIGDALNKGRDAVIALEKTLIPLVNQRGNDD</sequence>
<dbReference type="InterPro" id="IPR002028">
    <property type="entry name" value="Trp_synthase_suA"/>
</dbReference>
<dbReference type="RefSeq" id="WP_138096168.1">
    <property type="nucleotide sequence ID" value="NZ_CP040428.1"/>
</dbReference>
<dbReference type="InterPro" id="IPR011060">
    <property type="entry name" value="RibuloseP-bd_barrel"/>
</dbReference>
<protein>
    <recommendedName>
        <fullName evidence="3">tryptophan synthase</fullName>
        <ecNumber evidence="3">4.2.1.20</ecNumber>
    </recommendedName>
</protein>
<dbReference type="EMBL" id="CP040428">
    <property type="protein sequence ID" value="QCT20293.1"/>
    <property type="molecule type" value="Genomic_DNA"/>
</dbReference>
<keyword evidence="7 10" id="KW-0456">Lyase</keyword>
<evidence type="ECO:0000256" key="1">
    <source>
        <dbReference type="ARBA" id="ARBA00004733"/>
    </source>
</evidence>
<comment type="pathway">
    <text evidence="1">Amino-acid biosynthesis; L-tryptophan biosynthesis; L-tryptophan from chorismate: step 5/5.</text>
</comment>
<dbReference type="AlphaFoldDB" id="A0A4P8YJN0"/>
<evidence type="ECO:0000256" key="3">
    <source>
        <dbReference type="ARBA" id="ARBA00012043"/>
    </source>
</evidence>
<keyword evidence="5" id="KW-0822">Tryptophan biosynthesis</keyword>
<dbReference type="KEGG" id="izh:FEM41_11860"/>
<proteinExistence type="inferred from homology"/>
<keyword evidence="6" id="KW-0057">Aromatic amino acid biosynthesis</keyword>
<evidence type="ECO:0000256" key="7">
    <source>
        <dbReference type="ARBA" id="ARBA00023239"/>
    </source>
</evidence>
<dbReference type="InterPro" id="IPR013785">
    <property type="entry name" value="Aldolase_TIM"/>
</dbReference>
<dbReference type="EC" id="4.2.1.20" evidence="3"/>
<dbReference type="GO" id="GO:0004834">
    <property type="term" value="F:tryptophan synthase activity"/>
    <property type="evidence" value="ECO:0007669"/>
    <property type="project" value="UniProtKB-EC"/>
</dbReference>
<evidence type="ECO:0000256" key="9">
    <source>
        <dbReference type="RuleBase" id="RU003662"/>
    </source>
</evidence>
<keyword evidence="11" id="KW-1185">Reference proteome</keyword>
<dbReference type="SUPFAM" id="SSF51366">
    <property type="entry name" value="Ribulose-phoshate binding barrel"/>
    <property type="match status" value="1"/>
</dbReference>
<name>A0A4P8YJN0_9ENTR</name>
<evidence type="ECO:0000313" key="10">
    <source>
        <dbReference type="EMBL" id="QCT20293.1"/>
    </source>
</evidence>
<evidence type="ECO:0000256" key="8">
    <source>
        <dbReference type="ARBA" id="ARBA00049047"/>
    </source>
</evidence>
<comment type="similarity">
    <text evidence="9">Belongs to the TrpA family.</text>
</comment>
<keyword evidence="4" id="KW-0028">Amino-acid biosynthesis</keyword>
<comment type="catalytic activity">
    <reaction evidence="8">
        <text>(1S,2R)-1-C-(indol-3-yl)glycerol 3-phosphate + L-serine = D-glyceraldehyde 3-phosphate + L-tryptophan + H2O</text>
        <dbReference type="Rhea" id="RHEA:10532"/>
        <dbReference type="ChEBI" id="CHEBI:15377"/>
        <dbReference type="ChEBI" id="CHEBI:33384"/>
        <dbReference type="ChEBI" id="CHEBI:57912"/>
        <dbReference type="ChEBI" id="CHEBI:58866"/>
        <dbReference type="ChEBI" id="CHEBI:59776"/>
        <dbReference type="EC" id="4.2.1.20"/>
    </reaction>
</comment>
<organism evidence="10 11">
    <name type="scientific">Jejubacter calystegiae</name>
    <dbReference type="NCBI Taxonomy" id="2579935"/>
    <lineage>
        <taxon>Bacteria</taxon>
        <taxon>Pseudomonadati</taxon>
        <taxon>Pseudomonadota</taxon>
        <taxon>Gammaproteobacteria</taxon>
        <taxon>Enterobacterales</taxon>
        <taxon>Enterobacteriaceae</taxon>
        <taxon>Jejubacter</taxon>
    </lineage>
</organism>
<dbReference type="PANTHER" id="PTHR43406:SF1">
    <property type="entry name" value="TRYPTOPHAN SYNTHASE ALPHA CHAIN, CHLOROPLASTIC"/>
    <property type="match status" value="1"/>
</dbReference>
<evidence type="ECO:0000256" key="4">
    <source>
        <dbReference type="ARBA" id="ARBA00022605"/>
    </source>
</evidence>
<evidence type="ECO:0000256" key="6">
    <source>
        <dbReference type="ARBA" id="ARBA00023141"/>
    </source>
</evidence>